<evidence type="ECO:0000256" key="2">
    <source>
        <dbReference type="ARBA" id="ARBA00007365"/>
    </source>
</evidence>
<keyword evidence="3 5" id="KW-0697">Rotamase</keyword>
<evidence type="ECO:0000256" key="3">
    <source>
        <dbReference type="ARBA" id="ARBA00023110"/>
    </source>
</evidence>
<reference evidence="7" key="1">
    <citation type="submission" date="2016-04" db="EMBL/GenBank/DDBJ databases">
        <authorList>
            <person name="Evans L.H."/>
            <person name="Alamgir A."/>
            <person name="Owens N."/>
            <person name="Weber N.D."/>
            <person name="Virtaneva K."/>
            <person name="Barbian K."/>
            <person name="Babar A."/>
            <person name="Rosenke K."/>
        </authorList>
    </citation>
    <scope>NUCLEOTIDE SEQUENCE</scope>
    <source>
        <strain evidence="7">86</strain>
    </source>
</reference>
<dbReference type="EC" id="5.2.1.8" evidence="5"/>
<sequence length="169" mass="18468">MADSTNVIIETDKGDITLELYPELVPDTVANFLTAVDEGFYAGTIFHRVIQGFMIQGGGLDGDMREKPWEHTPVKNEAASCMPNERGTIAMARTSEPHSATTQFFINTSNNGSLNYKSATSYGFGYCTFGMVTDGMDVVDAIEGVDTTSRFGHDDVPKDVIRIKAVRRA</sequence>
<keyword evidence="4 5" id="KW-0413">Isomerase</keyword>
<dbReference type="PROSITE" id="PS50072">
    <property type="entry name" value="CSA_PPIASE_2"/>
    <property type="match status" value="1"/>
</dbReference>
<name>A0A212JZS7_9DELT</name>
<feature type="domain" description="PPIase cyclophilin-type" evidence="6">
    <location>
        <begin position="14"/>
        <end position="168"/>
    </location>
</feature>
<dbReference type="InterPro" id="IPR002130">
    <property type="entry name" value="Cyclophilin-type_PPIase_dom"/>
</dbReference>
<dbReference type="AlphaFoldDB" id="A0A212JZS7"/>
<dbReference type="PANTHER" id="PTHR43246">
    <property type="entry name" value="PEPTIDYL-PROLYL CIS-TRANS ISOMERASE CYP38, CHLOROPLASTIC"/>
    <property type="match status" value="1"/>
</dbReference>
<comment type="catalytic activity">
    <reaction evidence="5">
        <text>[protein]-peptidylproline (omega=180) = [protein]-peptidylproline (omega=0)</text>
        <dbReference type="Rhea" id="RHEA:16237"/>
        <dbReference type="Rhea" id="RHEA-COMP:10747"/>
        <dbReference type="Rhea" id="RHEA-COMP:10748"/>
        <dbReference type="ChEBI" id="CHEBI:83833"/>
        <dbReference type="ChEBI" id="CHEBI:83834"/>
        <dbReference type="EC" id="5.2.1.8"/>
    </reaction>
</comment>
<comment type="similarity">
    <text evidence="2 5">Belongs to the cyclophilin-type PPIase family.</text>
</comment>
<dbReference type="PROSITE" id="PS00170">
    <property type="entry name" value="CSA_PPIASE_1"/>
    <property type="match status" value="1"/>
</dbReference>
<gene>
    <name evidence="7" type="primary">ppiB</name>
    <name evidence="7" type="ORF">KL86DPRO_20406</name>
</gene>
<dbReference type="SUPFAM" id="SSF50891">
    <property type="entry name" value="Cyclophilin-like"/>
    <property type="match status" value="1"/>
</dbReference>
<dbReference type="PIRSF" id="PIRSF001467">
    <property type="entry name" value="Peptidylpro_ismrse"/>
    <property type="match status" value="1"/>
</dbReference>
<accession>A0A212JZS7</accession>
<organism evidence="7">
    <name type="scientific">uncultured delta proteobacterium</name>
    <dbReference type="NCBI Taxonomy" id="34034"/>
    <lineage>
        <taxon>Bacteria</taxon>
        <taxon>Deltaproteobacteria</taxon>
        <taxon>environmental samples</taxon>
    </lineage>
</organism>
<dbReference type="Gene3D" id="2.40.100.10">
    <property type="entry name" value="Cyclophilin-like"/>
    <property type="match status" value="1"/>
</dbReference>
<evidence type="ECO:0000256" key="4">
    <source>
        <dbReference type="ARBA" id="ARBA00023235"/>
    </source>
</evidence>
<protein>
    <recommendedName>
        <fullName evidence="5">Peptidyl-prolyl cis-trans isomerase</fullName>
        <shortName evidence="5">PPIase</shortName>
        <ecNumber evidence="5">5.2.1.8</ecNumber>
    </recommendedName>
</protein>
<dbReference type="InterPro" id="IPR020892">
    <property type="entry name" value="Cyclophilin-type_PPIase_CS"/>
</dbReference>
<comment type="function">
    <text evidence="1 5">PPIases accelerate the folding of proteins. It catalyzes the cis-trans isomerization of proline imidic peptide bonds in oligopeptides.</text>
</comment>
<dbReference type="GO" id="GO:0003755">
    <property type="term" value="F:peptidyl-prolyl cis-trans isomerase activity"/>
    <property type="evidence" value="ECO:0007669"/>
    <property type="project" value="UniProtKB-UniRule"/>
</dbReference>
<proteinExistence type="inferred from homology"/>
<evidence type="ECO:0000313" key="7">
    <source>
        <dbReference type="EMBL" id="SBW04971.1"/>
    </source>
</evidence>
<evidence type="ECO:0000259" key="6">
    <source>
        <dbReference type="PROSITE" id="PS50072"/>
    </source>
</evidence>
<evidence type="ECO:0000256" key="1">
    <source>
        <dbReference type="ARBA" id="ARBA00002388"/>
    </source>
</evidence>
<dbReference type="InterPro" id="IPR044665">
    <property type="entry name" value="E_coli_cyclophilin_A-like"/>
</dbReference>
<dbReference type="InterPro" id="IPR024936">
    <property type="entry name" value="Cyclophilin-type_PPIase"/>
</dbReference>
<dbReference type="EMBL" id="FLUQ01000002">
    <property type="protein sequence ID" value="SBW04971.1"/>
    <property type="molecule type" value="Genomic_DNA"/>
</dbReference>
<dbReference type="InterPro" id="IPR029000">
    <property type="entry name" value="Cyclophilin-like_dom_sf"/>
</dbReference>
<dbReference type="Pfam" id="PF00160">
    <property type="entry name" value="Pro_isomerase"/>
    <property type="match status" value="1"/>
</dbReference>
<evidence type="ECO:0000256" key="5">
    <source>
        <dbReference type="RuleBase" id="RU363019"/>
    </source>
</evidence>
<dbReference type="PRINTS" id="PR00153">
    <property type="entry name" value="CSAPPISMRASE"/>
</dbReference>
<dbReference type="GO" id="GO:0006457">
    <property type="term" value="P:protein folding"/>
    <property type="evidence" value="ECO:0007669"/>
    <property type="project" value="InterPro"/>
</dbReference>